<feature type="transmembrane region" description="Helical" evidence="2">
    <location>
        <begin position="6"/>
        <end position="32"/>
    </location>
</feature>
<organism evidence="4 5">
    <name type="scientific">Moheibacter stercoris</name>
    <dbReference type="NCBI Taxonomy" id="1628251"/>
    <lineage>
        <taxon>Bacteria</taxon>
        <taxon>Pseudomonadati</taxon>
        <taxon>Bacteroidota</taxon>
        <taxon>Flavobacteriia</taxon>
        <taxon>Flavobacteriales</taxon>
        <taxon>Weeksellaceae</taxon>
        <taxon>Moheibacter</taxon>
    </lineage>
</organism>
<dbReference type="PANTHER" id="PTHR30576">
    <property type="entry name" value="COLANIC BIOSYNTHESIS UDP-GLUCOSE LIPID CARRIER TRANSFERASE"/>
    <property type="match status" value="1"/>
</dbReference>
<proteinExistence type="inferred from homology"/>
<accession>A0ABV2LTB0</accession>
<evidence type="ECO:0000313" key="4">
    <source>
        <dbReference type="EMBL" id="MET3731815.1"/>
    </source>
</evidence>
<feature type="domain" description="Bacterial sugar transferase" evidence="3">
    <location>
        <begin position="4"/>
        <end position="189"/>
    </location>
</feature>
<keyword evidence="2" id="KW-0472">Membrane</keyword>
<sequence length="190" mass="21815">MWAKSLFDYCLAILLLPILLPIIIILVMVATIDTGKFGLFSQERIGKNGQVFSIYKIRSMKGNSNSFVTTQKTHEITKFGNFIRNTKLDEMPQLFNILLGDMSFVGPRPDVKGYADVLEGENRIILDVKPGITGPAQIAFRNEEELLNNQENPLEYNDEVIWPEKVKINKDYVQNQSVWSDLNYIFKTFF</sequence>
<evidence type="ECO:0000259" key="3">
    <source>
        <dbReference type="Pfam" id="PF02397"/>
    </source>
</evidence>
<evidence type="ECO:0000256" key="1">
    <source>
        <dbReference type="ARBA" id="ARBA00006464"/>
    </source>
</evidence>
<evidence type="ECO:0000256" key="2">
    <source>
        <dbReference type="SAM" id="Phobius"/>
    </source>
</evidence>
<evidence type="ECO:0000313" key="5">
    <source>
        <dbReference type="Proteomes" id="UP001549146"/>
    </source>
</evidence>
<dbReference type="EMBL" id="JBEPMO010000006">
    <property type="protein sequence ID" value="MET3731815.1"/>
    <property type="molecule type" value="Genomic_DNA"/>
</dbReference>
<comment type="caution">
    <text evidence="4">The sequence shown here is derived from an EMBL/GenBank/DDBJ whole genome shotgun (WGS) entry which is preliminary data.</text>
</comment>
<gene>
    <name evidence="4" type="ORF">ABID46_001396</name>
</gene>
<dbReference type="Proteomes" id="UP001549146">
    <property type="component" value="Unassembled WGS sequence"/>
</dbReference>
<keyword evidence="2" id="KW-0812">Transmembrane</keyword>
<dbReference type="RefSeq" id="WP_354508433.1">
    <property type="nucleotide sequence ID" value="NZ_JBEPMO010000006.1"/>
</dbReference>
<comment type="similarity">
    <text evidence="1">Belongs to the bacterial sugar transferase family.</text>
</comment>
<dbReference type="Pfam" id="PF02397">
    <property type="entry name" value="Bac_transf"/>
    <property type="match status" value="1"/>
</dbReference>
<keyword evidence="5" id="KW-1185">Reference proteome</keyword>
<keyword evidence="2" id="KW-1133">Transmembrane helix</keyword>
<name>A0ABV2LTB0_9FLAO</name>
<reference evidence="4 5" key="1">
    <citation type="submission" date="2024-06" db="EMBL/GenBank/DDBJ databases">
        <title>Genomic Encyclopedia of Type Strains, Phase IV (KMG-IV): sequencing the most valuable type-strain genomes for metagenomic binning, comparative biology and taxonomic classification.</title>
        <authorList>
            <person name="Goeker M."/>
        </authorList>
    </citation>
    <scope>NUCLEOTIDE SEQUENCE [LARGE SCALE GENOMIC DNA]</scope>
    <source>
        <strain evidence="4 5">DSM 29388</strain>
    </source>
</reference>
<dbReference type="InterPro" id="IPR003362">
    <property type="entry name" value="Bact_transf"/>
</dbReference>
<dbReference type="PANTHER" id="PTHR30576:SF20">
    <property type="entry name" value="QUINOVOSAMINEPHOSPHOTRANSFERAE-RELATED"/>
    <property type="match status" value="1"/>
</dbReference>
<protein>
    <submittedName>
        <fullName evidence="4">Lipopolysaccharide/colanic/teichoic acid biosynthesis glycosyltransferase</fullName>
    </submittedName>
</protein>